<comment type="similarity">
    <text evidence="1 11">Belongs to the thymidine kinase family.</text>
</comment>
<dbReference type="GO" id="GO:0071897">
    <property type="term" value="P:DNA biosynthetic process"/>
    <property type="evidence" value="ECO:0007669"/>
    <property type="project" value="UniProtKB-KW"/>
</dbReference>
<dbReference type="InterPro" id="IPR027417">
    <property type="entry name" value="P-loop_NTPase"/>
</dbReference>
<keyword evidence="6 10" id="KW-0418">Kinase</keyword>
<keyword evidence="13" id="KW-1185">Reference proteome</keyword>
<dbReference type="PROSITE" id="PS00603">
    <property type="entry name" value="TK_CELLULAR_TYPE"/>
    <property type="match status" value="1"/>
</dbReference>
<dbReference type="KEGG" id="caqa:MICH65_0186"/>
<name>A0A857N4W6_9BACT</name>
<proteinExistence type="inferred from homology"/>
<reference evidence="13" key="1">
    <citation type="journal article" date="2020" name="Microorganisms">
        <title>Complete Genome of a Member of a New Bacterial Lineage in the Microgenomates Group Reveals an Unusual Nucleotide Composition Disparity Between Two Strands of DNA and Limited Metabolic Potential.</title>
        <authorList>
            <person name="Kadnikov V.V."/>
            <person name="Mardanov A.V."/>
            <person name="Beletsky A.V."/>
            <person name="Karnachuk O.V."/>
            <person name="Ravin N.V."/>
        </authorList>
    </citation>
    <scope>NUCLEOTIDE SEQUENCE [LARGE SCALE GENOMIC DNA]</scope>
</reference>
<accession>A0A857N4W6</accession>
<feature type="binding site" evidence="9">
    <location>
        <begin position="196"/>
        <end position="199"/>
    </location>
    <ligand>
        <name>substrate</name>
    </ligand>
</feature>
<evidence type="ECO:0000256" key="10">
    <source>
        <dbReference type="RuleBase" id="RU000544"/>
    </source>
</evidence>
<evidence type="ECO:0000256" key="11">
    <source>
        <dbReference type="RuleBase" id="RU004165"/>
    </source>
</evidence>
<feature type="active site" description="Proton acceptor" evidence="8">
    <location>
        <position position="101"/>
    </location>
</feature>
<dbReference type="Proteomes" id="UP000463983">
    <property type="component" value="Chromosome"/>
</dbReference>
<evidence type="ECO:0000313" key="12">
    <source>
        <dbReference type="EMBL" id="QHO63167.1"/>
    </source>
</evidence>
<dbReference type="SUPFAM" id="SSF52540">
    <property type="entry name" value="P-loop containing nucleoside triphosphate hydrolases"/>
    <property type="match status" value="1"/>
</dbReference>
<evidence type="ECO:0000256" key="8">
    <source>
        <dbReference type="PIRSR" id="PIRSR035805-1"/>
    </source>
</evidence>
<dbReference type="SUPFAM" id="SSF57716">
    <property type="entry name" value="Glucocorticoid receptor-like (DNA-binding domain)"/>
    <property type="match status" value="1"/>
</dbReference>
<dbReference type="EC" id="2.7.1.21" evidence="2 10"/>
<protein>
    <recommendedName>
        <fullName evidence="2 10">Thymidine kinase</fullName>
        <ecNumber evidence="2 10">2.7.1.21</ecNumber>
    </recommendedName>
</protein>
<evidence type="ECO:0000256" key="2">
    <source>
        <dbReference type="ARBA" id="ARBA00012118"/>
    </source>
</evidence>
<keyword evidence="7 10" id="KW-0067">ATP-binding</keyword>
<evidence type="ECO:0000256" key="9">
    <source>
        <dbReference type="PIRSR" id="PIRSR035805-2"/>
    </source>
</evidence>
<gene>
    <name evidence="12" type="ORF">MICH65_0186</name>
</gene>
<dbReference type="Gene3D" id="3.40.50.300">
    <property type="entry name" value="P-loop containing nucleotide triphosphate hydrolases"/>
    <property type="match status" value="1"/>
</dbReference>
<dbReference type="GO" id="GO:0005524">
    <property type="term" value="F:ATP binding"/>
    <property type="evidence" value="ECO:0007669"/>
    <property type="project" value="UniProtKB-KW"/>
</dbReference>
<dbReference type="PANTHER" id="PTHR11441">
    <property type="entry name" value="THYMIDINE KINASE"/>
    <property type="match status" value="1"/>
</dbReference>
<dbReference type="GO" id="GO:0046104">
    <property type="term" value="P:thymidine metabolic process"/>
    <property type="evidence" value="ECO:0007669"/>
    <property type="project" value="TreeGrafter"/>
</dbReference>
<dbReference type="InterPro" id="IPR001267">
    <property type="entry name" value="Thymidine_kinase"/>
</dbReference>
<evidence type="ECO:0000256" key="4">
    <source>
        <dbReference type="ARBA" id="ARBA00022679"/>
    </source>
</evidence>
<keyword evidence="5 10" id="KW-0547">Nucleotide-binding</keyword>
<dbReference type="PIRSF" id="PIRSF035805">
    <property type="entry name" value="TK_cell"/>
    <property type="match status" value="1"/>
</dbReference>
<evidence type="ECO:0000256" key="3">
    <source>
        <dbReference type="ARBA" id="ARBA00022634"/>
    </source>
</evidence>
<dbReference type="EMBL" id="CP047901">
    <property type="protein sequence ID" value="QHO63167.1"/>
    <property type="molecule type" value="Genomic_DNA"/>
</dbReference>
<evidence type="ECO:0000256" key="6">
    <source>
        <dbReference type="ARBA" id="ARBA00022777"/>
    </source>
</evidence>
<dbReference type="GO" id="GO:0005829">
    <property type="term" value="C:cytosol"/>
    <property type="evidence" value="ECO:0007669"/>
    <property type="project" value="TreeGrafter"/>
</dbReference>
<evidence type="ECO:0000313" key="13">
    <source>
        <dbReference type="Proteomes" id="UP000463983"/>
    </source>
</evidence>
<dbReference type="RefSeq" id="WP_161931562.1">
    <property type="nucleotide sequence ID" value="NZ_CP047901.1"/>
</dbReference>
<evidence type="ECO:0000256" key="7">
    <source>
        <dbReference type="ARBA" id="ARBA00022840"/>
    </source>
</evidence>
<evidence type="ECO:0000256" key="5">
    <source>
        <dbReference type="ARBA" id="ARBA00022741"/>
    </source>
</evidence>
<evidence type="ECO:0000256" key="1">
    <source>
        <dbReference type="ARBA" id="ARBA00007587"/>
    </source>
</evidence>
<dbReference type="Gene3D" id="3.30.60.20">
    <property type="match status" value="1"/>
</dbReference>
<sequence>MAVPKEKRNHVENLRGKDGKLRVIDASMYSGKTERLITMAKRFERSGIPTQAFKHPIDNRYNGPTTLNSHSGLSHPCEAYAHPFEVYQHIKPETLVVLWDEAQFYTDPDDPHKAHQLHQAMILTVEQLVHEGRLVVIAGLGLDFKGEGFGPMPELLAHASQVEKLTAVCAHCGSLDADRTQRLIDGQPAPYNSPLIVVGAQENYEARCRDCHDVPGAPSFHDLLASFLEE</sequence>
<dbReference type="Pfam" id="PF00265">
    <property type="entry name" value="TK"/>
    <property type="match status" value="1"/>
</dbReference>
<organism evidence="12 13">
    <name type="scientific">Candidatus Chazhemtobacterium aquaticus</name>
    <dbReference type="NCBI Taxonomy" id="2715735"/>
    <lineage>
        <taxon>Bacteria</taxon>
        <taxon>Candidatus Chazhemtobacteraceae</taxon>
        <taxon>Candidatus Chazhemtobacterium</taxon>
    </lineage>
</organism>
<dbReference type="AlphaFoldDB" id="A0A857N4W6"/>
<feature type="binding site" evidence="9">
    <location>
        <position position="204"/>
    </location>
    <ligand>
        <name>substrate</name>
    </ligand>
</feature>
<comment type="catalytic activity">
    <reaction evidence="10">
        <text>thymidine + ATP = dTMP + ADP + H(+)</text>
        <dbReference type="Rhea" id="RHEA:19129"/>
        <dbReference type="ChEBI" id="CHEBI:15378"/>
        <dbReference type="ChEBI" id="CHEBI:17748"/>
        <dbReference type="ChEBI" id="CHEBI:30616"/>
        <dbReference type="ChEBI" id="CHEBI:63528"/>
        <dbReference type="ChEBI" id="CHEBI:456216"/>
        <dbReference type="EC" id="2.7.1.21"/>
    </reaction>
</comment>
<dbReference type="PANTHER" id="PTHR11441:SF0">
    <property type="entry name" value="THYMIDINE KINASE, CYTOSOLIC"/>
    <property type="match status" value="1"/>
</dbReference>
<keyword evidence="4 10" id="KW-0808">Transferase</keyword>
<keyword evidence="3 10" id="KW-0237">DNA synthesis</keyword>
<dbReference type="InterPro" id="IPR020633">
    <property type="entry name" value="Thymidine_kinase_CS"/>
</dbReference>
<dbReference type="GO" id="GO:0004797">
    <property type="term" value="F:thymidine kinase activity"/>
    <property type="evidence" value="ECO:0007669"/>
    <property type="project" value="UniProtKB-EC"/>
</dbReference>